<dbReference type="EC" id="6.3.2.3" evidence="4"/>
<dbReference type="GO" id="GO:0005524">
    <property type="term" value="F:ATP binding"/>
    <property type="evidence" value="ECO:0007669"/>
    <property type="project" value="UniProtKB-KW"/>
</dbReference>
<dbReference type="AlphaFoldDB" id="A0A240EMU1"/>
<evidence type="ECO:0000256" key="1">
    <source>
        <dbReference type="ARBA" id="ARBA00001946"/>
    </source>
</evidence>
<dbReference type="GO" id="GO:0004363">
    <property type="term" value="F:glutathione synthase activity"/>
    <property type="evidence" value="ECO:0007669"/>
    <property type="project" value="UniProtKB-EC"/>
</dbReference>
<organism evidence="12 13">
    <name type="scientific">Vibrio thalassae</name>
    <dbReference type="NCBI Taxonomy" id="1243014"/>
    <lineage>
        <taxon>Bacteria</taxon>
        <taxon>Pseudomonadati</taxon>
        <taxon>Pseudomonadota</taxon>
        <taxon>Gammaproteobacteria</taxon>
        <taxon>Vibrionales</taxon>
        <taxon>Vibrionaceae</taxon>
        <taxon>Vibrio</taxon>
    </lineage>
</organism>
<keyword evidence="9" id="KW-0067">ATP-binding</keyword>
<dbReference type="Pfam" id="PF03199">
    <property type="entry name" value="GSH_synthase"/>
    <property type="match status" value="1"/>
</dbReference>
<dbReference type="GO" id="GO:0005829">
    <property type="term" value="C:cytosol"/>
    <property type="evidence" value="ECO:0007669"/>
    <property type="project" value="TreeGrafter"/>
</dbReference>
<keyword evidence="10" id="KW-0460">Magnesium</keyword>
<keyword evidence="7" id="KW-0479">Metal-binding</keyword>
<dbReference type="SUPFAM" id="SSF56059">
    <property type="entry name" value="Glutathione synthetase ATP-binding domain-like"/>
    <property type="match status" value="1"/>
</dbReference>
<dbReference type="UniPathway" id="UPA00142">
    <property type="reaction ID" value="UER00210"/>
</dbReference>
<keyword evidence="13" id="KW-1185">Reference proteome</keyword>
<dbReference type="Gene3D" id="3.40.50.1760">
    <property type="entry name" value="Glutathione synthase, substrate-binding domain superfamily, eukaryotic"/>
    <property type="match status" value="1"/>
</dbReference>
<comment type="similarity">
    <text evidence="3">Belongs to the eukaryotic GSH synthase family.</text>
</comment>
<dbReference type="Gene3D" id="3.30.470.20">
    <property type="entry name" value="ATP-grasp fold, B domain"/>
    <property type="match status" value="1"/>
</dbReference>
<dbReference type="InterPro" id="IPR005615">
    <property type="entry name" value="Glutathione_synthase"/>
</dbReference>
<dbReference type="InterPro" id="IPR014709">
    <property type="entry name" value="Glutathione_synthase_C_euk"/>
</dbReference>
<name>A0A240EMU1_9VIBR</name>
<dbReference type="GO" id="GO:0043295">
    <property type="term" value="F:glutathione binding"/>
    <property type="evidence" value="ECO:0007669"/>
    <property type="project" value="TreeGrafter"/>
</dbReference>
<dbReference type="InterPro" id="IPR004887">
    <property type="entry name" value="GSH_synth_subst-bd"/>
</dbReference>
<dbReference type="Gene3D" id="3.30.1490.80">
    <property type="match status" value="1"/>
</dbReference>
<dbReference type="PANTHER" id="PTHR11130:SF0">
    <property type="entry name" value="GLUTATHIONE SYNTHETASE"/>
    <property type="match status" value="1"/>
</dbReference>
<dbReference type="PANTHER" id="PTHR11130">
    <property type="entry name" value="GLUTATHIONE SYNTHETASE"/>
    <property type="match status" value="1"/>
</dbReference>
<dbReference type="InterPro" id="IPR014042">
    <property type="entry name" value="Glutathione_synthase_a-hlx"/>
</dbReference>
<dbReference type="Proteomes" id="UP000219336">
    <property type="component" value="Unassembled WGS sequence"/>
</dbReference>
<evidence type="ECO:0000313" key="12">
    <source>
        <dbReference type="EMBL" id="SNX49583.1"/>
    </source>
</evidence>
<sequence length="406" mass="45394">MRKAIEPVAADDAFFHELLNMHQAIHESGKALRTPLLIMRTDFMDDARLGPQLIEFNGIAAGMGPFGQRAHELHRYLQTQQDQTFAKWSQTSSLELIPNPAIARLAQGIVFAANTIKKHSNEPGPTKFLMVVQENEDNIFDQHLLEKQLHLLGIETYRRTFKQLHRALSTGDNDRLVLEGVGGIDTVYLRAGYQYCDYLAEDIDQQKCCDTLMKTRIFIEQHRVAVNATVSQQLATSKRVQTLLTSMTAEQLLTFGLTEQEAKMIQPLLGDMRPIDAKSYDFIQADDVSNWVLKNQGEGGGHCIFDKEIPYKLKTLTPEQYPTWALMRRIHPTPRAIPALVVRDGEPHVVHDLINEIGLFTVHMSGSPATADNGYAGYLVRSKAATTTEGGVHSGLGVLDSLAYND</sequence>
<comment type="cofactor">
    <cofactor evidence="1">
        <name>Mg(2+)</name>
        <dbReference type="ChEBI" id="CHEBI:18420"/>
    </cofactor>
</comment>
<dbReference type="SUPFAM" id="SSF52440">
    <property type="entry name" value="PreATP-grasp domain"/>
    <property type="match status" value="1"/>
</dbReference>
<dbReference type="InterPro" id="IPR037013">
    <property type="entry name" value="GSH-S_sub-bd_sf"/>
</dbReference>
<dbReference type="Gene3D" id="1.10.1080.10">
    <property type="entry name" value="Glutathione Synthetase, Chain A, domain 3"/>
    <property type="match status" value="1"/>
</dbReference>
<gene>
    <name evidence="12" type="ORF">VTH8203_03231</name>
</gene>
<dbReference type="PIRSF" id="PIRSF001558">
    <property type="entry name" value="GSHase"/>
    <property type="match status" value="1"/>
</dbReference>
<feature type="domain" description="Glutathione synthase substrate-binding" evidence="11">
    <location>
        <begin position="128"/>
        <end position="235"/>
    </location>
</feature>
<evidence type="ECO:0000256" key="10">
    <source>
        <dbReference type="ARBA" id="ARBA00022842"/>
    </source>
</evidence>
<evidence type="ECO:0000256" key="9">
    <source>
        <dbReference type="ARBA" id="ARBA00022840"/>
    </source>
</evidence>
<dbReference type="InterPro" id="IPR014049">
    <property type="entry name" value="Glutathione_synthase_N_euk"/>
</dbReference>
<evidence type="ECO:0000256" key="4">
    <source>
        <dbReference type="ARBA" id="ARBA00012214"/>
    </source>
</evidence>
<dbReference type="GO" id="GO:0046872">
    <property type="term" value="F:metal ion binding"/>
    <property type="evidence" value="ECO:0007669"/>
    <property type="project" value="UniProtKB-KW"/>
</dbReference>
<reference evidence="13" key="1">
    <citation type="submission" date="2016-06" db="EMBL/GenBank/DDBJ databases">
        <authorList>
            <person name="Rodrigo-Torres L."/>
            <person name="Arahal R.D."/>
            <person name="Lucena T."/>
        </authorList>
    </citation>
    <scope>NUCLEOTIDE SEQUENCE [LARGE SCALE GENOMIC DNA]</scope>
    <source>
        <strain evidence="13">CECT8203</strain>
    </source>
</reference>
<comment type="pathway">
    <text evidence="2">Sulfur metabolism; glutathione biosynthesis; glutathione from L-cysteine and L-glutamate: step 2/2.</text>
</comment>
<evidence type="ECO:0000256" key="3">
    <source>
        <dbReference type="ARBA" id="ARBA00010385"/>
    </source>
</evidence>
<accession>A0A240EMU1</accession>
<proteinExistence type="inferred from homology"/>
<evidence type="ECO:0000256" key="2">
    <source>
        <dbReference type="ARBA" id="ARBA00004965"/>
    </source>
</evidence>
<evidence type="ECO:0000259" key="11">
    <source>
        <dbReference type="Pfam" id="PF03199"/>
    </source>
</evidence>
<evidence type="ECO:0000256" key="8">
    <source>
        <dbReference type="ARBA" id="ARBA00022741"/>
    </source>
</evidence>
<evidence type="ECO:0000313" key="13">
    <source>
        <dbReference type="Proteomes" id="UP000219336"/>
    </source>
</evidence>
<keyword evidence="8" id="KW-0547">Nucleotide-binding</keyword>
<keyword evidence="5" id="KW-0436">Ligase</keyword>
<keyword evidence="6" id="KW-0317">Glutathione biosynthesis</keyword>
<dbReference type="Gene3D" id="3.30.1490.50">
    <property type="match status" value="1"/>
</dbReference>
<evidence type="ECO:0000256" key="5">
    <source>
        <dbReference type="ARBA" id="ARBA00022598"/>
    </source>
</evidence>
<evidence type="ECO:0000256" key="6">
    <source>
        <dbReference type="ARBA" id="ARBA00022684"/>
    </source>
</evidence>
<dbReference type="InterPro" id="IPR016185">
    <property type="entry name" value="PreATP-grasp_dom_sf"/>
</dbReference>
<evidence type="ECO:0000256" key="7">
    <source>
        <dbReference type="ARBA" id="ARBA00022723"/>
    </source>
</evidence>
<protein>
    <recommendedName>
        <fullName evidence="4">glutathione synthase</fullName>
        <ecNumber evidence="4">6.3.2.3</ecNumber>
    </recommendedName>
</protein>
<dbReference type="EMBL" id="OANU01000064">
    <property type="protein sequence ID" value="SNX49583.1"/>
    <property type="molecule type" value="Genomic_DNA"/>
</dbReference>
<dbReference type="Pfam" id="PF03917">
    <property type="entry name" value="GSH_synth_ATP"/>
    <property type="match status" value="1"/>
</dbReference>